<evidence type="ECO:0000313" key="1">
    <source>
        <dbReference type="EMBL" id="KAJ8961337.1"/>
    </source>
</evidence>
<dbReference type="Proteomes" id="UP001162156">
    <property type="component" value="Unassembled WGS sequence"/>
</dbReference>
<sequence>MPFCILHNFVRKYDGVTFQDELYECDLINMNPTAFRPTLNNIEKREYFANYFTLPSGSILGNMIKYRKKNSYVPTPCAI</sequence>
<dbReference type="AlphaFoldDB" id="A0AAV8ZBT0"/>
<dbReference type="EMBL" id="JANEYF010001618">
    <property type="protein sequence ID" value="KAJ8961337.1"/>
    <property type="molecule type" value="Genomic_DNA"/>
</dbReference>
<gene>
    <name evidence="1" type="ORF">NQ314_005948</name>
</gene>
<organism evidence="1 2">
    <name type="scientific">Rhamnusium bicolor</name>
    <dbReference type="NCBI Taxonomy" id="1586634"/>
    <lineage>
        <taxon>Eukaryota</taxon>
        <taxon>Metazoa</taxon>
        <taxon>Ecdysozoa</taxon>
        <taxon>Arthropoda</taxon>
        <taxon>Hexapoda</taxon>
        <taxon>Insecta</taxon>
        <taxon>Pterygota</taxon>
        <taxon>Neoptera</taxon>
        <taxon>Endopterygota</taxon>
        <taxon>Coleoptera</taxon>
        <taxon>Polyphaga</taxon>
        <taxon>Cucujiformia</taxon>
        <taxon>Chrysomeloidea</taxon>
        <taxon>Cerambycidae</taxon>
        <taxon>Lepturinae</taxon>
        <taxon>Rhagiini</taxon>
        <taxon>Rhamnusium</taxon>
    </lineage>
</organism>
<comment type="caution">
    <text evidence="1">The sequence shown here is derived from an EMBL/GenBank/DDBJ whole genome shotgun (WGS) entry which is preliminary data.</text>
</comment>
<evidence type="ECO:0000313" key="2">
    <source>
        <dbReference type="Proteomes" id="UP001162156"/>
    </source>
</evidence>
<keyword evidence="2" id="KW-1185">Reference proteome</keyword>
<proteinExistence type="predicted"/>
<protein>
    <submittedName>
        <fullName evidence="1">Uncharacterized protein</fullName>
    </submittedName>
</protein>
<reference evidence="1" key="1">
    <citation type="journal article" date="2023" name="Insect Mol. Biol.">
        <title>Genome sequencing provides insights into the evolution of gene families encoding plant cell wall-degrading enzymes in longhorned beetles.</title>
        <authorList>
            <person name="Shin N.R."/>
            <person name="Okamura Y."/>
            <person name="Kirsch R."/>
            <person name="Pauchet Y."/>
        </authorList>
    </citation>
    <scope>NUCLEOTIDE SEQUENCE</scope>
    <source>
        <strain evidence="1">RBIC_L_NR</strain>
    </source>
</reference>
<name>A0AAV8ZBT0_9CUCU</name>
<accession>A0AAV8ZBT0</accession>